<dbReference type="Gene3D" id="1.20.5.4880">
    <property type="match status" value="1"/>
</dbReference>
<evidence type="ECO:0000256" key="2">
    <source>
        <dbReference type="ARBA" id="ARBA00025794"/>
    </source>
</evidence>
<comment type="caution">
    <text evidence="6">The sequence shown here is derived from an EMBL/GenBank/DDBJ whole genome shotgun (WGS) entry which is preliminary data.</text>
</comment>
<feature type="domain" description="GDP/GTP exchange factor Sec2 N-terminal" evidence="5">
    <location>
        <begin position="154"/>
        <end position="221"/>
    </location>
</feature>
<dbReference type="Pfam" id="PF25555">
    <property type="entry name" value="RAB3A-like_C"/>
    <property type="match status" value="1"/>
</dbReference>
<dbReference type="InterPro" id="IPR040351">
    <property type="entry name" value="RAB3IL/RAB3IP/Sec2"/>
</dbReference>
<sequence>MSDTKCGVKDDICRKDSLNRGLLMIPNNVKRIRIPVNHKRTGSTGTTGDESYTTDEEDEADTDETDFDIPKKTNFFPNDFGAYSGISTITDKINDASFMHRNNSDISVYSGLEKCSDESVTLNESNSLGENEGDCKCDTVDWSKSSSIVDIDSFTFAELRNSLRDAHQQLKTKKEEIHKLGRIKQEVEAELEDLTASLFQEAHNMVREANERQAVAERALRESEMKVEVLMAEVAALKTLVITSTPSSPNPHLHPQIDRNKDEGVVIFSKKHNRSPSHSHLKYGRGESLPSSMETSWTFSETEKHQQIEIEVDPILYEEFISWKEKPIFDKTSLFLARIYEEDIKPCLSFANSEFSHRVTESVEKGVILIEAVGEKSKSFPRNCALMEASRICSYRMNLGDETDNWYNISQICRNRITAVCDFLNYLKYIERGLVKSSAQDMYNEVMKLRRSMALGRLGFQTTSY</sequence>
<keyword evidence="1 3" id="KW-0175">Coiled coil</keyword>
<reference evidence="6 7" key="1">
    <citation type="journal article" date="2021" name="BMC Biol.">
        <title>Horizontally acquired antibacterial genes associated with adaptive radiation of ladybird beetles.</title>
        <authorList>
            <person name="Li H.S."/>
            <person name="Tang X.F."/>
            <person name="Huang Y.H."/>
            <person name="Xu Z.Y."/>
            <person name="Chen M.L."/>
            <person name="Du X.Y."/>
            <person name="Qiu B.Y."/>
            <person name="Chen P.T."/>
            <person name="Zhang W."/>
            <person name="Slipinski A."/>
            <person name="Escalona H.E."/>
            <person name="Waterhouse R.M."/>
            <person name="Zwick A."/>
            <person name="Pang H."/>
        </authorList>
    </citation>
    <scope>NUCLEOTIDE SEQUENCE [LARGE SCALE GENOMIC DNA]</scope>
    <source>
        <strain evidence="6">SYSU2018</strain>
    </source>
</reference>
<feature type="compositionally biased region" description="Low complexity" evidence="4">
    <location>
        <begin position="42"/>
        <end position="51"/>
    </location>
</feature>
<feature type="coiled-coil region" evidence="3">
    <location>
        <begin position="156"/>
        <end position="240"/>
    </location>
</feature>
<name>A0ABD2MLM4_9CUCU</name>
<gene>
    <name evidence="6" type="ORF">HHI36_011115</name>
</gene>
<feature type="region of interest" description="Disordered" evidence="4">
    <location>
        <begin position="36"/>
        <end position="68"/>
    </location>
</feature>
<evidence type="ECO:0000256" key="3">
    <source>
        <dbReference type="SAM" id="Coils"/>
    </source>
</evidence>
<dbReference type="Pfam" id="PF06428">
    <property type="entry name" value="Sec2p"/>
    <property type="match status" value="1"/>
</dbReference>
<dbReference type="AlphaFoldDB" id="A0ABD2MLM4"/>
<dbReference type="EMBL" id="JABFTP020000001">
    <property type="protein sequence ID" value="KAL3266966.1"/>
    <property type="molecule type" value="Genomic_DNA"/>
</dbReference>
<evidence type="ECO:0000313" key="6">
    <source>
        <dbReference type="EMBL" id="KAL3266966.1"/>
    </source>
</evidence>
<dbReference type="InterPro" id="IPR009449">
    <property type="entry name" value="Sec2_N"/>
</dbReference>
<keyword evidence="7" id="KW-1185">Reference proteome</keyword>
<dbReference type="PANTHER" id="PTHR14430:SF0">
    <property type="entry name" value="SEC2P DOMAIN-CONTAINING PROTEIN"/>
    <property type="match status" value="1"/>
</dbReference>
<dbReference type="SUPFAM" id="SSF144284">
    <property type="entry name" value="Sec2 N-terminal region"/>
    <property type="match status" value="1"/>
</dbReference>
<proteinExistence type="inferred from homology"/>
<dbReference type="PANTHER" id="PTHR14430">
    <property type="entry name" value="RABIN3-RELATED"/>
    <property type="match status" value="1"/>
</dbReference>
<evidence type="ECO:0000256" key="1">
    <source>
        <dbReference type="ARBA" id="ARBA00023054"/>
    </source>
</evidence>
<organism evidence="6 7">
    <name type="scientific">Cryptolaemus montrouzieri</name>
    <dbReference type="NCBI Taxonomy" id="559131"/>
    <lineage>
        <taxon>Eukaryota</taxon>
        <taxon>Metazoa</taxon>
        <taxon>Ecdysozoa</taxon>
        <taxon>Arthropoda</taxon>
        <taxon>Hexapoda</taxon>
        <taxon>Insecta</taxon>
        <taxon>Pterygota</taxon>
        <taxon>Neoptera</taxon>
        <taxon>Endopterygota</taxon>
        <taxon>Coleoptera</taxon>
        <taxon>Polyphaga</taxon>
        <taxon>Cucujiformia</taxon>
        <taxon>Coccinelloidea</taxon>
        <taxon>Coccinellidae</taxon>
        <taxon>Scymninae</taxon>
        <taxon>Scymnini</taxon>
        <taxon>Cryptolaemus</taxon>
    </lineage>
</organism>
<protein>
    <recommendedName>
        <fullName evidence="5">GDP/GTP exchange factor Sec2 N-terminal domain-containing protein</fullName>
    </recommendedName>
</protein>
<evidence type="ECO:0000313" key="7">
    <source>
        <dbReference type="Proteomes" id="UP001516400"/>
    </source>
</evidence>
<comment type="similarity">
    <text evidence="2">Belongs to the SEC2 family.</text>
</comment>
<evidence type="ECO:0000259" key="5">
    <source>
        <dbReference type="Pfam" id="PF06428"/>
    </source>
</evidence>
<evidence type="ECO:0000256" key="4">
    <source>
        <dbReference type="SAM" id="MobiDB-lite"/>
    </source>
</evidence>
<dbReference type="Proteomes" id="UP001516400">
    <property type="component" value="Unassembled WGS sequence"/>
</dbReference>
<accession>A0ABD2MLM4</accession>
<feature type="compositionally biased region" description="Acidic residues" evidence="4">
    <location>
        <begin position="52"/>
        <end position="67"/>
    </location>
</feature>